<dbReference type="CDD" id="cd01948">
    <property type="entry name" value="EAL"/>
    <property type="match status" value="1"/>
</dbReference>
<dbReference type="PANTHER" id="PTHR33121">
    <property type="entry name" value="CYCLIC DI-GMP PHOSPHODIESTERASE PDEF"/>
    <property type="match status" value="1"/>
</dbReference>
<dbReference type="AlphaFoldDB" id="A0A8J6Y6W0"/>
<sequence length="401" mass="44768">MLDGFAISDPVELKTRILQYRASLFDPVTKLPTLPVVLDRVRRMLDERGTLQVLLVRIEHEQNLERIVGWERYDAVLLSVAGHLSGLLEAAAGSGSLLCQENVRGDIFLVILADHFEAGRLHDSLIDGITITHETGESEKVAVRVGQGMIKMRPALRVERTIYNGILEARQDFHRRGEALDQARLDEVRQILREGSIRTLFQPVVRMPGREIIGYEALSRGPEGCYLETADNLFGFTERAGMLGEVELLCVDRALDNARKLPEGSILFINMSMLGLEYVESEGRGLTGRVKESGRSPSECVLEITERTYAESASRLRERVAELRKNGFRIAIDDMGTGYSALHVLADLQPDFIKLDKMLVRDLADEPIKRNLVSAITGFARDSQSVVIAEGVETEDEVEVL</sequence>
<proteinExistence type="predicted"/>
<feature type="non-terminal residue" evidence="2">
    <location>
        <position position="401"/>
    </location>
</feature>
<dbReference type="Gene3D" id="3.20.20.450">
    <property type="entry name" value="EAL domain"/>
    <property type="match status" value="1"/>
</dbReference>
<dbReference type="InterPro" id="IPR050706">
    <property type="entry name" value="Cyclic-di-GMP_PDE-like"/>
</dbReference>
<dbReference type="EMBL" id="JACXWA010000081">
    <property type="protein sequence ID" value="MBD3870684.1"/>
    <property type="molecule type" value="Genomic_DNA"/>
</dbReference>
<protein>
    <submittedName>
        <fullName evidence="2">EAL domain-containing protein</fullName>
    </submittedName>
</protein>
<organism evidence="2 3">
    <name type="scientific">Candidatus Sulfomarinibacter kjeldsenii</name>
    <dbReference type="NCBI Taxonomy" id="2885994"/>
    <lineage>
        <taxon>Bacteria</taxon>
        <taxon>Pseudomonadati</taxon>
        <taxon>Acidobacteriota</taxon>
        <taxon>Thermoanaerobaculia</taxon>
        <taxon>Thermoanaerobaculales</taxon>
        <taxon>Candidatus Sulfomarinibacteraceae</taxon>
        <taxon>Candidatus Sulfomarinibacter</taxon>
    </lineage>
</organism>
<dbReference type="PROSITE" id="PS50883">
    <property type="entry name" value="EAL"/>
    <property type="match status" value="1"/>
</dbReference>
<dbReference type="PANTHER" id="PTHR33121:SF76">
    <property type="entry name" value="SIGNALING PROTEIN"/>
    <property type="match status" value="1"/>
</dbReference>
<dbReference type="InterPro" id="IPR001633">
    <property type="entry name" value="EAL_dom"/>
</dbReference>
<dbReference type="SUPFAM" id="SSF141868">
    <property type="entry name" value="EAL domain-like"/>
    <property type="match status" value="1"/>
</dbReference>
<name>A0A8J6Y6W0_9BACT</name>
<dbReference type="GO" id="GO:0071111">
    <property type="term" value="F:cyclic-guanylate-specific phosphodiesterase activity"/>
    <property type="evidence" value="ECO:0007669"/>
    <property type="project" value="InterPro"/>
</dbReference>
<gene>
    <name evidence="2" type="ORF">IFJ97_04920</name>
</gene>
<feature type="domain" description="EAL" evidence="1">
    <location>
        <begin position="181"/>
        <end position="401"/>
    </location>
</feature>
<dbReference type="SMART" id="SM00052">
    <property type="entry name" value="EAL"/>
    <property type="match status" value="1"/>
</dbReference>
<dbReference type="Pfam" id="PF00563">
    <property type="entry name" value="EAL"/>
    <property type="match status" value="1"/>
</dbReference>
<dbReference type="InterPro" id="IPR035919">
    <property type="entry name" value="EAL_sf"/>
</dbReference>
<accession>A0A8J6Y6W0</accession>
<evidence type="ECO:0000313" key="2">
    <source>
        <dbReference type="EMBL" id="MBD3870684.1"/>
    </source>
</evidence>
<reference evidence="2 3" key="1">
    <citation type="submission" date="2020-08" db="EMBL/GenBank/DDBJ databases">
        <title>Acidobacteriota in marine sediments use diverse sulfur dissimilation pathways.</title>
        <authorList>
            <person name="Wasmund K."/>
        </authorList>
    </citation>
    <scope>NUCLEOTIDE SEQUENCE [LARGE SCALE GENOMIC DNA]</scope>
    <source>
        <strain evidence="2">MAG AM3-A</strain>
    </source>
</reference>
<evidence type="ECO:0000313" key="3">
    <source>
        <dbReference type="Proteomes" id="UP000598633"/>
    </source>
</evidence>
<dbReference type="Gene3D" id="3.30.70.270">
    <property type="match status" value="1"/>
</dbReference>
<dbReference type="InterPro" id="IPR043128">
    <property type="entry name" value="Rev_trsase/Diguanyl_cyclase"/>
</dbReference>
<evidence type="ECO:0000259" key="1">
    <source>
        <dbReference type="PROSITE" id="PS50883"/>
    </source>
</evidence>
<comment type="caution">
    <text evidence="2">The sequence shown here is derived from an EMBL/GenBank/DDBJ whole genome shotgun (WGS) entry which is preliminary data.</text>
</comment>
<dbReference type="Proteomes" id="UP000598633">
    <property type="component" value="Unassembled WGS sequence"/>
</dbReference>